<dbReference type="AlphaFoldDB" id="A0ABC8L108"/>
<evidence type="ECO:0000313" key="1">
    <source>
        <dbReference type="EMBL" id="CAH8361814.1"/>
    </source>
</evidence>
<dbReference type="Proteomes" id="UP001642260">
    <property type="component" value="Unassembled WGS sequence"/>
</dbReference>
<dbReference type="InterPro" id="IPR036397">
    <property type="entry name" value="RNaseH_sf"/>
</dbReference>
<dbReference type="InterPro" id="IPR012337">
    <property type="entry name" value="RNaseH-like_sf"/>
</dbReference>
<feature type="non-terminal residue" evidence="1">
    <location>
        <position position="61"/>
    </location>
</feature>
<dbReference type="Gene3D" id="3.30.420.10">
    <property type="entry name" value="Ribonuclease H-like superfamily/Ribonuclease H"/>
    <property type="match status" value="1"/>
</dbReference>
<dbReference type="SUPFAM" id="SSF53098">
    <property type="entry name" value="Ribonuclease H-like"/>
    <property type="match status" value="1"/>
</dbReference>
<accession>A0ABC8L108</accession>
<dbReference type="EMBL" id="CAKOAT010316748">
    <property type="protein sequence ID" value="CAH8361814.1"/>
    <property type="molecule type" value="Genomic_DNA"/>
</dbReference>
<gene>
    <name evidence="1" type="ORF">ERUC_LOCUS27570</name>
</gene>
<feature type="non-terminal residue" evidence="1">
    <location>
        <position position="1"/>
    </location>
</feature>
<proteinExistence type="predicted"/>
<reference evidence="1 2" key="1">
    <citation type="submission" date="2022-03" db="EMBL/GenBank/DDBJ databases">
        <authorList>
            <person name="Macdonald S."/>
            <person name="Ahmed S."/>
            <person name="Newling K."/>
        </authorList>
    </citation>
    <scope>NUCLEOTIDE SEQUENCE [LARGE SCALE GENOMIC DNA]</scope>
</reference>
<name>A0ABC8L108_ERUVS</name>
<evidence type="ECO:0000313" key="2">
    <source>
        <dbReference type="Proteomes" id="UP001642260"/>
    </source>
</evidence>
<sequence>RIREEGVGIKEFFTEFTQMIKDEDKKMNWVTFDGSYDLGYIIQCMTGRESLPDTSQGFQET</sequence>
<protein>
    <submittedName>
        <fullName evidence="1">Uncharacterized protein</fullName>
    </submittedName>
</protein>
<keyword evidence="2" id="KW-1185">Reference proteome</keyword>
<organism evidence="1 2">
    <name type="scientific">Eruca vesicaria subsp. sativa</name>
    <name type="common">Garden rocket</name>
    <name type="synonym">Eruca sativa</name>
    <dbReference type="NCBI Taxonomy" id="29727"/>
    <lineage>
        <taxon>Eukaryota</taxon>
        <taxon>Viridiplantae</taxon>
        <taxon>Streptophyta</taxon>
        <taxon>Embryophyta</taxon>
        <taxon>Tracheophyta</taxon>
        <taxon>Spermatophyta</taxon>
        <taxon>Magnoliopsida</taxon>
        <taxon>eudicotyledons</taxon>
        <taxon>Gunneridae</taxon>
        <taxon>Pentapetalae</taxon>
        <taxon>rosids</taxon>
        <taxon>malvids</taxon>
        <taxon>Brassicales</taxon>
        <taxon>Brassicaceae</taxon>
        <taxon>Brassiceae</taxon>
        <taxon>Eruca</taxon>
    </lineage>
</organism>
<comment type="caution">
    <text evidence="1">The sequence shown here is derived from an EMBL/GenBank/DDBJ whole genome shotgun (WGS) entry which is preliminary data.</text>
</comment>